<feature type="transmembrane region" description="Helical" evidence="6">
    <location>
        <begin position="174"/>
        <end position="193"/>
    </location>
</feature>
<organism evidence="8">
    <name type="scientific">Pinguiococcus pyrenoidosus</name>
    <dbReference type="NCBI Taxonomy" id="172671"/>
    <lineage>
        <taxon>Eukaryota</taxon>
        <taxon>Sar</taxon>
        <taxon>Stramenopiles</taxon>
        <taxon>Ochrophyta</taxon>
        <taxon>Pinguiophyceae</taxon>
        <taxon>Pinguiochrysidales</taxon>
        <taxon>Pinguiochrysidaceae</taxon>
        <taxon>Pinguiococcus</taxon>
    </lineage>
</organism>
<feature type="domain" description="Ion transport" evidence="7">
    <location>
        <begin position="63"/>
        <end position="317"/>
    </location>
</feature>
<evidence type="ECO:0000256" key="1">
    <source>
        <dbReference type="ARBA" id="ARBA00004141"/>
    </source>
</evidence>
<comment type="subcellular location">
    <subcellularLocation>
        <location evidence="1">Membrane</location>
        <topology evidence="1">Multi-pass membrane protein</topology>
    </subcellularLocation>
</comment>
<dbReference type="Pfam" id="PF00520">
    <property type="entry name" value="Ion_trans"/>
    <property type="match status" value="1"/>
</dbReference>
<keyword evidence="5 6" id="KW-0472">Membrane</keyword>
<dbReference type="InterPro" id="IPR005821">
    <property type="entry name" value="Ion_trans_dom"/>
</dbReference>
<reference evidence="8" key="1">
    <citation type="submission" date="2021-01" db="EMBL/GenBank/DDBJ databases">
        <authorList>
            <person name="Corre E."/>
            <person name="Pelletier E."/>
            <person name="Niang G."/>
            <person name="Scheremetjew M."/>
            <person name="Finn R."/>
            <person name="Kale V."/>
            <person name="Holt S."/>
            <person name="Cochrane G."/>
            <person name="Meng A."/>
            <person name="Brown T."/>
            <person name="Cohen L."/>
        </authorList>
    </citation>
    <scope>NUCLEOTIDE SEQUENCE</scope>
    <source>
        <strain evidence="8">CCMP2078</strain>
    </source>
</reference>
<keyword evidence="2 6" id="KW-0812">Transmembrane</keyword>
<gene>
    <name evidence="8" type="ORF">PPYR1160_LOCUS2242</name>
</gene>
<accession>A0A7R9YA12</accession>
<feature type="transmembrane region" description="Helical" evidence="6">
    <location>
        <begin position="85"/>
        <end position="105"/>
    </location>
</feature>
<evidence type="ECO:0000256" key="5">
    <source>
        <dbReference type="ARBA" id="ARBA00023136"/>
    </source>
</evidence>
<protein>
    <recommendedName>
        <fullName evidence="7">Ion transport domain-containing protein</fullName>
    </recommendedName>
</protein>
<dbReference type="Gene3D" id="1.10.287.70">
    <property type="match status" value="1"/>
</dbReference>
<dbReference type="EMBL" id="HBEA01003022">
    <property type="protein sequence ID" value="CAD8252750.1"/>
    <property type="molecule type" value="Transcribed_RNA"/>
</dbReference>
<evidence type="ECO:0000256" key="6">
    <source>
        <dbReference type="SAM" id="Phobius"/>
    </source>
</evidence>
<dbReference type="GO" id="GO:0005886">
    <property type="term" value="C:plasma membrane"/>
    <property type="evidence" value="ECO:0007669"/>
    <property type="project" value="TreeGrafter"/>
</dbReference>
<proteinExistence type="predicted"/>
<name>A0A7R9YA12_9STRA</name>
<dbReference type="PANTHER" id="PTHR10582:SF2">
    <property type="entry name" value="INACTIVE"/>
    <property type="match status" value="1"/>
</dbReference>
<evidence type="ECO:0000256" key="3">
    <source>
        <dbReference type="ARBA" id="ARBA00022737"/>
    </source>
</evidence>
<evidence type="ECO:0000259" key="7">
    <source>
        <dbReference type="Pfam" id="PF00520"/>
    </source>
</evidence>
<evidence type="ECO:0000313" key="8">
    <source>
        <dbReference type="EMBL" id="CAD8252750.1"/>
    </source>
</evidence>
<evidence type="ECO:0000256" key="2">
    <source>
        <dbReference type="ARBA" id="ARBA00022692"/>
    </source>
</evidence>
<feature type="transmembrane region" description="Helical" evidence="6">
    <location>
        <begin position="140"/>
        <end position="162"/>
    </location>
</feature>
<feature type="transmembrane region" description="Helical" evidence="6">
    <location>
        <begin position="284"/>
        <end position="306"/>
    </location>
</feature>
<feature type="transmembrane region" description="Helical" evidence="6">
    <location>
        <begin position="52"/>
        <end position="73"/>
    </location>
</feature>
<dbReference type="AlphaFoldDB" id="A0A7R9YA12"/>
<keyword evidence="3" id="KW-0677">Repeat</keyword>
<dbReference type="GO" id="GO:0005216">
    <property type="term" value="F:monoatomic ion channel activity"/>
    <property type="evidence" value="ECO:0007669"/>
    <property type="project" value="InterPro"/>
</dbReference>
<dbReference type="GO" id="GO:0098703">
    <property type="term" value="P:calcium ion import across plasma membrane"/>
    <property type="evidence" value="ECO:0007669"/>
    <property type="project" value="TreeGrafter"/>
</dbReference>
<evidence type="ECO:0000256" key="4">
    <source>
        <dbReference type="ARBA" id="ARBA00022989"/>
    </source>
</evidence>
<dbReference type="InterPro" id="IPR024862">
    <property type="entry name" value="TRPV"/>
</dbReference>
<sequence length="460" mass="51952">MIPLKNIAGKRSMFLRKVANACKQIDDYRVFNNEVVQDLVEYKWRIFAQRQFFTDALVYGIYVMLFAVSSSLFKEYAVAQEGTALRAFGIIIFSANALLLMYFFLHEMLQIRATILDLGGYTLKHVLKSLQRHLEDPWNIIDLLSQVSMLISLMYQAIILIIDHRAVASHFDHVAIASAATVPLLALNSLYFLQGHPRGGTLVRMIVKITQGTTLFSVILLVIMLGFATSLTLLFSHVDVRAELNTDYDQYTDFGRAMLTVFGFMLSQFDFATMEAALSPELAYLLTVLYLYLVAVVLLNLLIAIMSDKFDEISENARAEATYARACLVLEYEALLTEDVKNANEARWFPKWIQVLKRGSRLGSSDKGTFKRRLGRSWRGKVRSKRFAAASTFPLHLKCIASAAPQISAIKDASFRQLDGLGKQTKSQIGQLKGDMQELKTAIKVRLVTGDSLFRYDRSI</sequence>
<feature type="transmembrane region" description="Helical" evidence="6">
    <location>
        <begin position="214"/>
        <end position="234"/>
    </location>
</feature>
<keyword evidence="4 6" id="KW-1133">Transmembrane helix</keyword>
<dbReference type="PANTHER" id="PTHR10582">
    <property type="entry name" value="TRANSIENT RECEPTOR POTENTIAL ION CHANNEL PROTEIN"/>
    <property type="match status" value="1"/>
</dbReference>